<dbReference type="CDD" id="cd07374">
    <property type="entry name" value="CYTH-like_Pase"/>
    <property type="match status" value="1"/>
</dbReference>
<feature type="domain" description="CYTH" evidence="1">
    <location>
        <begin position="5"/>
        <end position="205"/>
    </location>
</feature>
<dbReference type="InterPro" id="IPR033469">
    <property type="entry name" value="CYTH-like_dom_sf"/>
</dbReference>
<protein>
    <submittedName>
        <fullName evidence="3">CHAD domain-containing protein</fullName>
    </submittedName>
</protein>
<dbReference type="AlphaFoldDB" id="A0A7K1LFY9"/>
<dbReference type="InterPro" id="IPR007899">
    <property type="entry name" value="CHAD_dom"/>
</dbReference>
<evidence type="ECO:0000259" key="2">
    <source>
        <dbReference type="PROSITE" id="PS51708"/>
    </source>
</evidence>
<name>A0A7K1LFY9_9MICC</name>
<organism evidence="3 4">
    <name type="scientific">Rothia koreensis</name>
    <dbReference type="NCBI Taxonomy" id="592378"/>
    <lineage>
        <taxon>Bacteria</taxon>
        <taxon>Bacillati</taxon>
        <taxon>Actinomycetota</taxon>
        <taxon>Actinomycetes</taxon>
        <taxon>Micrococcales</taxon>
        <taxon>Micrococcaceae</taxon>
        <taxon>Rothia</taxon>
    </lineage>
</organism>
<evidence type="ECO:0000313" key="4">
    <source>
        <dbReference type="Proteomes" id="UP000462152"/>
    </source>
</evidence>
<comment type="caution">
    <text evidence="3">The sequence shown here is derived from an EMBL/GenBank/DDBJ whole genome shotgun (WGS) entry which is preliminary data.</text>
</comment>
<dbReference type="RefSeq" id="WP_129313962.1">
    <property type="nucleotide sequence ID" value="NZ_NOIQ01000001.1"/>
</dbReference>
<dbReference type="EMBL" id="WOGT01000001">
    <property type="protein sequence ID" value="MUN53852.1"/>
    <property type="molecule type" value="Genomic_DNA"/>
</dbReference>
<dbReference type="Gene3D" id="2.40.320.10">
    <property type="entry name" value="Hypothetical Protein Pfu-838710-001"/>
    <property type="match status" value="1"/>
</dbReference>
<dbReference type="PROSITE" id="PS51708">
    <property type="entry name" value="CHAD"/>
    <property type="match status" value="1"/>
</dbReference>
<reference evidence="3 4" key="1">
    <citation type="submission" date="2019-12" db="EMBL/GenBank/DDBJ databases">
        <authorList>
            <person name="Li J."/>
            <person name="Shi Y."/>
            <person name="Xu G."/>
            <person name="Xiao D."/>
            <person name="Ran X."/>
        </authorList>
    </citation>
    <scope>NUCLEOTIDE SEQUENCE [LARGE SCALE GENOMIC DNA]</scope>
    <source>
        <strain evidence="3 4">JCM 15915</strain>
    </source>
</reference>
<dbReference type="OrthoDB" id="9777271at2"/>
<dbReference type="PANTHER" id="PTHR39339:SF1">
    <property type="entry name" value="CHAD DOMAIN-CONTAINING PROTEIN"/>
    <property type="match status" value="1"/>
</dbReference>
<dbReference type="Pfam" id="PF01928">
    <property type="entry name" value="CYTH"/>
    <property type="match status" value="1"/>
</dbReference>
<sequence length="519" mass="57774">MSTTQQEIERKYEAVTADAVSPDLTGLTRLVADTEAETQNLDATYFDTAAGALARHRVVVRRRLGGHDEGWHIKFALGDGRQEVHFDLLKDAESMPAAVKNMLSGVTLGASLEPVARLSTRRLRTLLRDGDGRAVAELCDDTVRAYDHATGVERSWQEWEVELLVDDLGRKKQEKIFGDVENVLEAAGAGPSTSVAKISRALGQDRAFDEAAGIEAPERRQDGDEGPKLGSAQRLIARLIGEYLDDVPTLDLGVRAGVPDAVHQLRIRLRGIRSLLRGLRGVIDDDAERRLSAGLRATGENLGPARDLEVARGILEGLYQWDGLTTGTRQEILEVLSEDEDAALRTARNRLSSPEHLDLMKDLRAFVLQPRLDEVASEWSQKKVSKAILENLESRLHRRRSRVMDLDEPTIDEALEHVHDVRKAAKSLRYAVEALDAESALPKKRADKAKKSAKRARSLQSKLGRCLDLHAAHEWLSRAGRVFQRRELDRYGVGLLEGETMLRLRETLSQGMDRIEKTD</sequence>
<dbReference type="Gene3D" id="1.40.20.10">
    <property type="entry name" value="CHAD domain"/>
    <property type="match status" value="1"/>
</dbReference>
<accession>A0A7K1LFY9</accession>
<keyword evidence="4" id="KW-1185">Reference proteome</keyword>
<dbReference type="Proteomes" id="UP000462152">
    <property type="component" value="Unassembled WGS sequence"/>
</dbReference>
<dbReference type="InterPro" id="IPR038186">
    <property type="entry name" value="CHAD_dom_sf"/>
</dbReference>
<proteinExistence type="predicted"/>
<evidence type="ECO:0000259" key="1">
    <source>
        <dbReference type="PROSITE" id="PS51707"/>
    </source>
</evidence>
<dbReference type="SUPFAM" id="SSF55154">
    <property type="entry name" value="CYTH-like phosphatases"/>
    <property type="match status" value="1"/>
</dbReference>
<gene>
    <name evidence="3" type="ORF">GMA10_01180</name>
</gene>
<dbReference type="Pfam" id="PF05235">
    <property type="entry name" value="CHAD"/>
    <property type="match status" value="1"/>
</dbReference>
<feature type="domain" description="CHAD" evidence="2">
    <location>
        <begin position="229"/>
        <end position="519"/>
    </location>
</feature>
<dbReference type="InterPro" id="IPR023577">
    <property type="entry name" value="CYTH_domain"/>
</dbReference>
<evidence type="ECO:0000313" key="3">
    <source>
        <dbReference type="EMBL" id="MUN53852.1"/>
    </source>
</evidence>
<dbReference type="SMART" id="SM00880">
    <property type="entry name" value="CHAD"/>
    <property type="match status" value="1"/>
</dbReference>
<dbReference type="PANTHER" id="PTHR39339">
    <property type="entry name" value="SLR1444 PROTEIN"/>
    <property type="match status" value="1"/>
</dbReference>
<dbReference type="SMART" id="SM01118">
    <property type="entry name" value="CYTH"/>
    <property type="match status" value="1"/>
</dbReference>
<dbReference type="PROSITE" id="PS51707">
    <property type="entry name" value="CYTH"/>
    <property type="match status" value="1"/>
</dbReference>